<evidence type="ECO:0000313" key="3">
    <source>
        <dbReference type="Proteomes" id="UP000230790"/>
    </source>
</evidence>
<organism evidence="2 3">
    <name type="scientific">Candidatus Thermofonsia Clade 3 bacterium</name>
    <dbReference type="NCBI Taxonomy" id="2364212"/>
    <lineage>
        <taxon>Bacteria</taxon>
        <taxon>Bacillati</taxon>
        <taxon>Chloroflexota</taxon>
        <taxon>Candidatus Thermofontia</taxon>
        <taxon>Candidatus Thermofonsia Clade 3</taxon>
    </lineage>
</organism>
<accession>A0A2M8QDT8</accession>
<protein>
    <submittedName>
        <fullName evidence="2">HAD family hydrolase</fullName>
    </submittedName>
</protein>
<dbReference type="AlphaFoldDB" id="A0A2M8QDT8"/>
<gene>
    <name evidence="2" type="ORF">CUN48_05845</name>
</gene>
<dbReference type="InterPro" id="IPR050582">
    <property type="entry name" value="HAD-like_SerB"/>
</dbReference>
<comment type="caution">
    <text evidence="2">The sequence shown here is derived from an EMBL/GenBank/DDBJ whole genome shotgun (WGS) entry which is preliminary data.</text>
</comment>
<dbReference type="EMBL" id="PGTN01000028">
    <property type="protein sequence ID" value="PJF47969.1"/>
    <property type="molecule type" value="Genomic_DNA"/>
</dbReference>
<dbReference type="PANTHER" id="PTHR43344">
    <property type="entry name" value="PHOSPHOSERINE PHOSPHATASE"/>
    <property type="match status" value="1"/>
</dbReference>
<sequence length="223" mass="24327">MGVVVSDLEGTLTTGETWRIVGEYLKTHGRGGRYRLFFYLHLPGVLAARAGLINAQRYRERWFEDMTRLLAGLSRAQIEDLARAIADELWRARRADVIAELEEYRAAGARLLIASGTYSQAAEAFAGRIGAQAIATPIQFDDAGRATGRLDGVVSTGEVKAARVRAWLGDDVLLAAYGDTEGDIPMLRLAQQPVAVFPDATLRAEAVKRGWRIIEGLSGQPGE</sequence>
<dbReference type="Gene3D" id="3.40.50.1000">
    <property type="entry name" value="HAD superfamily/HAD-like"/>
    <property type="match status" value="1"/>
</dbReference>
<evidence type="ECO:0000313" key="2">
    <source>
        <dbReference type="EMBL" id="PJF47969.1"/>
    </source>
</evidence>
<dbReference type="Gene3D" id="1.20.1440.100">
    <property type="entry name" value="SG protein - dephosphorylation function"/>
    <property type="match status" value="1"/>
</dbReference>
<evidence type="ECO:0000256" key="1">
    <source>
        <dbReference type="ARBA" id="ARBA00009184"/>
    </source>
</evidence>
<dbReference type="GO" id="GO:0016787">
    <property type="term" value="F:hydrolase activity"/>
    <property type="evidence" value="ECO:0007669"/>
    <property type="project" value="UniProtKB-KW"/>
</dbReference>
<dbReference type="InterPro" id="IPR036412">
    <property type="entry name" value="HAD-like_sf"/>
</dbReference>
<dbReference type="NCBIfam" id="TIGR01488">
    <property type="entry name" value="HAD-SF-IB"/>
    <property type="match status" value="1"/>
</dbReference>
<keyword evidence="2" id="KW-0378">Hydrolase</keyword>
<comment type="similarity">
    <text evidence="1">Belongs to the HAD-like hydrolase superfamily. SerB family.</text>
</comment>
<dbReference type="Proteomes" id="UP000230790">
    <property type="component" value="Unassembled WGS sequence"/>
</dbReference>
<dbReference type="SUPFAM" id="SSF56784">
    <property type="entry name" value="HAD-like"/>
    <property type="match status" value="1"/>
</dbReference>
<dbReference type="Pfam" id="PF12710">
    <property type="entry name" value="HAD"/>
    <property type="match status" value="1"/>
</dbReference>
<name>A0A2M8QDT8_9CHLR</name>
<proteinExistence type="inferred from homology"/>
<reference evidence="2 3" key="1">
    <citation type="submission" date="2017-11" db="EMBL/GenBank/DDBJ databases">
        <title>Evolution of Phototrophy in the Chloroflexi Phylum Driven by Horizontal Gene Transfer.</title>
        <authorList>
            <person name="Ward L.M."/>
            <person name="Hemp J."/>
            <person name="Shih P.M."/>
            <person name="Mcglynn S.E."/>
            <person name="Fischer W."/>
        </authorList>
    </citation>
    <scope>NUCLEOTIDE SEQUENCE [LARGE SCALE GENOMIC DNA]</scope>
    <source>
        <strain evidence="2">JP3_7</strain>
    </source>
</reference>
<dbReference type="InterPro" id="IPR023214">
    <property type="entry name" value="HAD_sf"/>
</dbReference>